<sequence length="385" mass="39923">GTEESLHQCSHSGLGIHNCAHSEDAGVTCSDSSVNYQSTASPSSNSGSFSLRLVDGPDRCSGRVEVYYAGQWGTVCDDWWELNDAHVVCRQLDCGEAVDAPGTAHFGPGSGQITLDDLGCSGTEVSLDQCSHSGLGIHNCGHHEDAGVTCSDSSFSLRLVDGPDRCSGRVEVYYAGQWGTVCDDGWDLSDAHVVCRQLDCGEAVDAPGIAHFGQGSGQITLDDLGCSGTEESLDQCSHSGLGIHNCAHSEDAGVTCSDSSVNYQSTASPSSNNSSFSLRLVDGPDRCSGRVEVYYAGQWGTVCDDGWDLSDAHVVCRQIDCGEAVEAPGSAHFGEGSGQITLDDLGCSGTEESLDQCSHSGLGIHNCGHHEDAGVTCSGSVPGGA</sequence>
<keyword evidence="1" id="KW-0732">Signal</keyword>
<dbReference type="FunFam" id="3.10.250.10:FF:000003">
    <property type="entry name" value="Deleted in malignant brain tumors 1"/>
    <property type="match status" value="3"/>
</dbReference>
<dbReference type="Proteomes" id="UP001044222">
    <property type="component" value="Chromosome 12"/>
</dbReference>
<feature type="disulfide bond" evidence="5">
    <location>
        <begin position="303"/>
        <end position="367"/>
    </location>
</feature>
<dbReference type="PRINTS" id="PR00258">
    <property type="entry name" value="SPERACTRCPTR"/>
</dbReference>
<organism evidence="7 8">
    <name type="scientific">Anguilla anguilla</name>
    <name type="common">European freshwater eel</name>
    <name type="synonym">Muraena anguilla</name>
    <dbReference type="NCBI Taxonomy" id="7936"/>
    <lineage>
        <taxon>Eukaryota</taxon>
        <taxon>Metazoa</taxon>
        <taxon>Chordata</taxon>
        <taxon>Craniata</taxon>
        <taxon>Vertebrata</taxon>
        <taxon>Euteleostomi</taxon>
        <taxon>Actinopterygii</taxon>
        <taxon>Neopterygii</taxon>
        <taxon>Teleostei</taxon>
        <taxon>Anguilliformes</taxon>
        <taxon>Anguillidae</taxon>
        <taxon>Anguilla</taxon>
    </lineage>
</organism>
<feature type="domain" description="SRCR" evidence="6">
    <location>
        <begin position="1"/>
        <end position="30"/>
    </location>
</feature>
<feature type="domain" description="SRCR" evidence="6">
    <location>
        <begin position="51"/>
        <end position="151"/>
    </location>
</feature>
<keyword evidence="4" id="KW-0325">Glycoprotein</keyword>
<accession>A0A9D3RPG2</accession>
<feature type="domain" description="SRCR" evidence="6">
    <location>
        <begin position="278"/>
        <end position="378"/>
    </location>
</feature>
<keyword evidence="3 5" id="KW-1015">Disulfide bond</keyword>
<feature type="disulfide bond" evidence="5">
    <location>
        <begin position="316"/>
        <end position="377"/>
    </location>
</feature>
<dbReference type="GO" id="GO:0004252">
    <property type="term" value="F:serine-type endopeptidase activity"/>
    <property type="evidence" value="ECO:0007669"/>
    <property type="project" value="TreeGrafter"/>
</dbReference>
<feature type="domain" description="SRCR" evidence="6">
    <location>
        <begin position="157"/>
        <end position="257"/>
    </location>
</feature>
<feature type="disulfide bond" evidence="5">
    <location>
        <begin position="226"/>
        <end position="236"/>
    </location>
</feature>
<dbReference type="EMBL" id="JAFIRN010000012">
    <property type="protein sequence ID" value="KAG5837885.1"/>
    <property type="molecule type" value="Genomic_DNA"/>
</dbReference>
<dbReference type="PANTHER" id="PTHR48071:SF27">
    <property type="entry name" value="SCAVENGER RECEPTOR CYSTEINE-RICH TYPE 1 PROTEIN M130-LIKE"/>
    <property type="match status" value="1"/>
</dbReference>
<keyword evidence="8" id="KW-1185">Reference proteome</keyword>
<dbReference type="SMART" id="SM00202">
    <property type="entry name" value="SR"/>
    <property type="match status" value="3"/>
</dbReference>
<evidence type="ECO:0000256" key="5">
    <source>
        <dbReference type="PROSITE-ProRule" id="PRU00196"/>
    </source>
</evidence>
<evidence type="ECO:0000313" key="7">
    <source>
        <dbReference type="EMBL" id="KAG5837885.1"/>
    </source>
</evidence>
<feature type="disulfide bond" evidence="5">
    <location>
        <begin position="76"/>
        <end position="140"/>
    </location>
</feature>
<dbReference type="PROSITE" id="PS50287">
    <property type="entry name" value="SRCR_2"/>
    <property type="match status" value="4"/>
</dbReference>
<dbReference type="GO" id="GO:0031638">
    <property type="term" value="P:zymogen activation"/>
    <property type="evidence" value="ECO:0007669"/>
    <property type="project" value="TreeGrafter"/>
</dbReference>
<evidence type="ECO:0000259" key="6">
    <source>
        <dbReference type="PROSITE" id="PS50287"/>
    </source>
</evidence>
<gene>
    <name evidence="7" type="ORF">ANANG_G00217860</name>
</gene>
<reference evidence="7" key="1">
    <citation type="submission" date="2021-01" db="EMBL/GenBank/DDBJ databases">
        <title>A chromosome-scale assembly of European eel, Anguilla anguilla.</title>
        <authorList>
            <person name="Henkel C."/>
            <person name="Jong-Raadsen S.A."/>
            <person name="Dufour S."/>
            <person name="Weltzien F.-A."/>
            <person name="Palstra A.P."/>
            <person name="Pelster B."/>
            <person name="Spaink H.P."/>
            <person name="Van Den Thillart G.E."/>
            <person name="Jansen H."/>
            <person name="Zahm M."/>
            <person name="Klopp C."/>
            <person name="Cedric C."/>
            <person name="Louis A."/>
            <person name="Berthelot C."/>
            <person name="Parey E."/>
            <person name="Roest Crollius H."/>
            <person name="Montfort J."/>
            <person name="Robinson-Rechavi M."/>
            <person name="Bucao C."/>
            <person name="Bouchez O."/>
            <person name="Gislard M."/>
            <person name="Lluch J."/>
            <person name="Milhes M."/>
            <person name="Lampietro C."/>
            <person name="Lopez Roques C."/>
            <person name="Donnadieu C."/>
            <person name="Braasch I."/>
            <person name="Desvignes T."/>
            <person name="Postlethwait J."/>
            <person name="Bobe J."/>
            <person name="Guiguen Y."/>
            <person name="Dirks R."/>
        </authorList>
    </citation>
    <scope>NUCLEOTIDE SEQUENCE</scope>
    <source>
        <strain evidence="7">Tag_6206</strain>
        <tissue evidence="7">Liver</tissue>
    </source>
</reference>
<evidence type="ECO:0000256" key="1">
    <source>
        <dbReference type="ARBA" id="ARBA00022729"/>
    </source>
</evidence>
<dbReference type="AlphaFoldDB" id="A0A9D3RPG2"/>
<dbReference type="Gene3D" id="3.10.250.10">
    <property type="entry name" value="SRCR-like domain"/>
    <property type="match status" value="4"/>
</dbReference>
<evidence type="ECO:0000256" key="2">
    <source>
        <dbReference type="ARBA" id="ARBA00022737"/>
    </source>
</evidence>
<protein>
    <recommendedName>
        <fullName evidence="6">SRCR domain-containing protein</fullName>
    </recommendedName>
</protein>
<feature type="disulfide bond" evidence="5">
    <location>
        <begin position="120"/>
        <end position="130"/>
    </location>
</feature>
<evidence type="ECO:0000256" key="4">
    <source>
        <dbReference type="ARBA" id="ARBA00023180"/>
    </source>
</evidence>
<dbReference type="InterPro" id="IPR001190">
    <property type="entry name" value="SRCR"/>
</dbReference>
<evidence type="ECO:0000256" key="3">
    <source>
        <dbReference type="ARBA" id="ARBA00023157"/>
    </source>
</evidence>
<dbReference type="GO" id="GO:0005886">
    <property type="term" value="C:plasma membrane"/>
    <property type="evidence" value="ECO:0007669"/>
    <property type="project" value="TreeGrafter"/>
</dbReference>
<dbReference type="InterPro" id="IPR036772">
    <property type="entry name" value="SRCR-like_dom_sf"/>
</dbReference>
<name>A0A9D3RPG2_ANGAN</name>
<feature type="disulfide bond" evidence="5">
    <location>
        <begin position="89"/>
        <end position="150"/>
    </location>
</feature>
<comment type="caution">
    <text evidence="5">Lacks conserved residue(s) required for the propagation of feature annotation.</text>
</comment>
<dbReference type="SUPFAM" id="SSF56487">
    <property type="entry name" value="SRCR-like"/>
    <property type="match status" value="4"/>
</dbReference>
<proteinExistence type="predicted"/>
<feature type="disulfide bond" evidence="5">
    <location>
        <begin position="182"/>
        <end position="246"/>
    </location>
</feature>
<feature type="disulfide bond" evidence="5">
    <location>
        <begin position="347"/>
        <end position="357"/>
    </location>
</feature>
<comment type="caution">
    <text evidence="7">The sequence shown here is derived from an EMBL/GenBank/DDBJ whole genome shotgun (WGS) entry which is preliminary data.</text>
</comment>
<evidence type="ECO:0000313" key="8">
    <source>
        <dbReference type="Proteomes" id="UP001044222"/>
    </source>
</evidence>
<feature type="disulfide bond" evidence="5">
    <location>
        <begin position="195"/>
        <end position="256"/>
    </location>
</feature>
<feature type="non-terminal residue" evidence="7">
    <location>
        <position position="1"/>
    </location>
</feature>
<keyword evidence="2" id="KW-0677">Repeat</keyword>
<dbReference type="Pfam" id="PF00530">
    <property type="entry name" value="SRCR"/>
    <property type="match status" value="3"/>
</dbReference>
<dbReference type="PANTHER" id="PTHR48071">
    <property type="entry name" value="SRCR DOMAIN-CONTAINING PROTEIN"/>
    <property type="match status" value="1"/>
</dbReference>